<protein>
    <submittedName>
        <fullName evidence="2">Uncharacterized protein</fullName>
    </submittedName>
</protein>
<dbReference type="RefSeq" id="WP_193355312.1">
    <property type="nucleotide sequence ID" value="NZ_JADBRO010000020.1"/>
</dbReference>
<organism evidence="2 3">
    <name type="scientific">Enterobacter pasteurii</name>
    <dbReference type="NCBI Taxonomy" id="3029761"/>
    <lineage>
        <taxon>Bacteria</taxon>
        <taxon>Pseudomonadati</taxon>
        <taxon>Pseudomonadota</taxon>
        <taxon>Gammaproteobacteria</taxon>
        <taxon>Enterobacterales</taxon>
        <taxon>Enterobacteriaceae</taxon>
        <taxon>Enterobacter</taxon>
        <taxon>Enterobacter cloacae complex</taxon>
    </lineage>
</organism>
<feature type="transmembrane region" description="Helical" evidence="1">
    <location>
        <begin position="160"/>
        <end position="181"/>
    </location>
</feature>
<keyword evidence="1" id="KW-1133">Transmembrane helix</keyword>
<reference evidence="2 3" key="1">
    <citation type="submission" date="2020-10" db="EMBL/GenBank/DDBJ databases">
        <title>High risk of septic shock deaths with Enterobacter bugandensis among Enterobacter cloacae complex isolates that physiologically colonize newborns in neonatal intensive care unit bis.</title>
        <authorList>
            <person name="Girlich D."/>
            <person name="Ouzani S."/>
            <person name="Emeraud C."/>
            <person name="Bonnin R.A."/>
            <person name="Gauthier L."/>
            <person name="Le Sache N."/>
            <person name="Mokhtari M."/>
            <person name="Langlois I."/>
            <person name="Begasse C."/>
            <person name="Arangia N."/>
            <person name="Fournier S."/>
            <person name="Fortineau N."/>
            <person name="Naas T."/>
            <person name="Dortet L."/>
        </authorList>
    </citation>
    <scope>NUCLEOTIDE SEQUENCE [LARGE SCALE GENOMIC DNA]</scope>
    <source>
        <strain evidence="2 3">P40RS</strain>
    </source>
</reference>
<evidence type="ECO:0000313" key="3">
    <source>
        <dbReference type="Proteomes" id="UP001296720"/>
    </source>
</evidence>
<evidence type="ECO:0000256" key="1">
    <source>
        <dbReference type="SAM" id="Phobius"/>
    </source>
</evidence>
<keyword evidence="1" id="KW-0472">Membrane</keyword>
<name>A0ABR9QAG0_9ENTR</name>
<feature type="transmembrane region" description="Helical" evidence="1">
    <location>
        <begin position="100"/>
        <end position="119"/>
    </location>
</feature>
<keyword evidence="3" id="KW-1185">Reference proteome</keyword>
<proteinExistence type="predicted"/>
<comment type="caution">
    <text evidence="2">The sequence shown here is derived from an EMBL/GenBank/DDBJ whole genome shotgun (WGS) entry which is preliminary data.</text>
</comment>
<feature type="transmembrane region" description="Helical" evidence="1">
    <location>
        <begin position="71"/>
        <end position="88"/>
    </location>
</feature>
<dbReference type="Proteomes" id="UP001296720">
    <property type="component" value="Unassembled WGS sequence"/>
</dbReference>
<keyword evidence="1" id="KW-0812">Transmembrane</keyword>
<accession>A0ABR9QAG0</accession>
<sequence>MSVFMLNINVLWFSCALLGILCRYRHIFVDLFIMIEDYSFVKKGDFMSNASLVATLGFIQETIKRMAANSLFIKGWCISLSGIVVVLGKKEYESDYLAQIFLGLIVFSFFFSLLDAYYLNQERIFRNEYNRKISELTDVDEKNNLTIISVNQERIGFFKAYFSVSVFPFYALVIGVGYFIARGCL</sequence>
<gene>
    <name evidence="2" type="ORF">IM311_17350</name>
</gene>
<dbReference type="EMBL" id="JADBRO010000020">
    <property type="protein sequence ID" value="MBE4855830.1"/>
    <property type="molecule type" value="Genomic_DNA"/>
</dbReference>
<evidence type="ECO:0000313" key="2">
    <source>
        <dbReference type="EMBL" id="MBE4855830.1"/>
    </source>
</evidence>
<feature type="transmembrane region" description="Helical" evidence="1">
    <location>
        <begin position="6"/>
        <end position="24"/>
    </location>
</feature>